<reference evidence="3 4" key="1">
    <citation type="journal article" date="2013" name="PLoS Genet.">
        <title>Distinctive expansion of potential virulence genes in the genome of the oomycete fish pathogen Saprolegnia parasitica.</title>
        <authorList>
            <person name="Jiang R.H."/>
            <person name="de Bruijn I."/>
            <person name="Haas B.J."/>
            <person name="Belmonte R."/>
            <person name="Lobach L."/>
            <person name="Christie J."/>
            <person name="van den Ackerveken G."/>
            <person name="Bottin A."/>
            <person name="Bulone V."/>
            <person name="Diaz-Moreno S.M."/>
            <person name="Dumas B."/>
            <person name="Fan L."/>
            <person name="Gaulin E."/>
            <person name="Govers F."/>
            <person name="Grenville-Briggs L.J."/>
            <person name="Horner N.R."/>
            <person name="Levin J.Z."/>
            <person name="Mammella M."/>
            <person name="Meijer H.J."/>
            <person name="Morris P."/>
            <person name="Nusbaum C."/>
            <person name="Oome S."/>
            <person name="Phillips A.J."/>
            <person name="van Rooyen D."/>
            <person name="Rzeszutek E."/>
            <person name="Saraiva M."/>
            <person name="Secombes C.J."/>
            <person name="Seidl M.F."/>
            <person name="Snel B."/>
            <person name="Stassen J.H."/>
            <person name="Sykes S."/>
            <person name="Tripathy S."/>
            <person name="van den Berg H."/>
            <person name="Vega-Arreguin J.C."/>
            <person name="Wawra S."/>
            <person name="Young S.K."/>
            <person name="Zeng Q."/>
            <person name="Dieguez-Uribeondo J."/>
            <person name="Russ C."/>
            <person name="Tyler B.M."/>
            <person name="van West P."/>
        </authorList>
    </citation>
    <scope>NUCLEOTIDE SEQUENCE [LARGE SCALE GENOMIC DNA]</scope>
    <source>
        <strain evidence="3 4">CBS 223.65</strain>
    </source>
</reference>
<dbReference type="KEGG" id="spar:SPRG_16911"/>
<protein>
    <submittedName>
        <fullName evidence="3">Uncharacterized protein</fullName>
    </submittedName>
</protein>
<gene>
    <name evidence="3" type="ORF">SPRG_16911</name>
</gene>
<evidence type="ECO:0000256" key="2">
    <source>
        <dbReference type="SAM" id="Phobius"/>
    </source>
</evidence>
<feature type="region of interest" description="Disordered" evidence="1">
    <location>
        <begin position="33"/>
        <end position="56"/>
    </location>
</feature>
<proteinExistence type="predicted"/>
<keyword evidence="2" id="KW-0812">Transmembrane</keyword>
<dbReference type="RefSeq" id="XP_012211617.1">
    <property type="nucleotide sequence ID" value="XM_012356227.1"/>
</dbReference>
<evidence type="ECO:0000256" key="1">
    <source>
        <dbReference type="SAM" id="MobiDB-lite"/>
    </source>
</evidence>
<dbReference type="Proteomes" id="UP000030745">
    <property type="component" value="Unassembled WGS sequence"/>
</dbReference>
<keyword evidence="2" id="KW-1133">Transmembrane helix</keyword>
<dbReference type="AlphaFoldDB" id="A0A067BHS0"/>
<sequence length="116" mass="13090">MPRTSERQAILYELPLADCMWRITENMRLAQSTLEAQPGPLDDDDDEDAAEQRRNEADENFIIGLVTAMAVSTAMASTYVDVALNRPCFARSEEISPAIPSLFLPSFFLLPRFHRV</sequence>
<keyword evidence="2" id="KW-0472">Membrane</keyword>
<dbReference type="EMBL" id="KK583594">
    <property type="protein sequence ID" value="KDO17673.1"/>
    <property type="molecule type" value="Genomic_DNA"/>
</dbReference>
<keyword evidence="4" id="KW-1185">Reference proteome</keyword>
<organism evidence="3 4">
    <name type="scientific">Saprolegnia parasitica (strain CBS 223.65)</name>
    <dbReference type="NCBI Taxonomy" id="695850"/>
    <lineage>
        <taxon>Eukaryota</taxon>
        <taxon>Sar</taxon>
        <taxon>Stramenopiles</taxon>
        <taxon>Oomycota</taxon>
        <taxon>Saprolegniomycetes</taxon>
        <taxon>Saprolegniales</taxon>
        <taxon>Saprolegniaceae</taxon>
        <taxon>Saprolegnia</taxon>
    </lineage>
</organism>
<evidence type="ECO:0000313" key="3">
    <source>
        <dbReference type="EMBL" id="KDO17673.1"/>
    </source>
</evidence>
<dbReference type="VEuPathDB" id="FungiDB:SPRG_16911"/>
<name>A0A067BHS0_SAPPC</name>
<dbReference type="GeneID" id="24138494"/>
<accession>A0A067BHS0</accession>
<feature type="transmembrane region" description="Helical" evidence="2">
    <location>
        <begin position="61"/>
        <end position="80"/>
    </location>
</feature>
<evidence type="ECO:0000313" key="4">
    <source>
        <dbReference type="Proteomes" id="UP000030745"/>
    </source>
</evidence>